<feature type="compositionally biased region" description="Acidic residues" evidence="1">
    <location>
        <begin position="944"/>
        <end position="956"/>
    </location>
</feature>
<dbReference type="InterPro" id="IPR027417">
    <property type="entry name" value="P-loop_NTPase"/>
</dbReference>
<dbReference type="Pfam" id="PF05729">
    <property type="entry name" value="NACHT"/>
    <property type="match status" value="1"/>
</dbReference>
<comment type="caution">
    <text evidence="3">The sequence shown here is derived from an EMBL/GenBank/DDBJ whole genome shotgun (WGS) entry which is preliminary data.</text>
</comment>
<feature type="domain" description="NACHT" evidence="2">
    <location>
        <begin position="399"/>
        <end position="478"/>
    </location>
</feature>
<sequence>MLEADDRLRSALVTVHTPTGQVAGGGVYVRPGPPGTAPVLLTCAHVVSLALGRDGLTELPPQGAHVGLSFPALPGMRAAARVTRWWPPQPAGDVPGRWTGDVAVLDAAEALPEGLRAVPLAVPELGDRLWAWRGNGDPRTVVPLRVNGTAGEWLVLQAPPTGFAVQPGYSGGPLWDRRRQAVVGLVVSAHEHTAFSATTTATPARQCYAVRGDVLLRRLADGQAAGEMLDPRLVTLLAAQRQAARTFPYRSVGLHRDDLTQVYVRQQVAGAEPAPVEARLPEPGAEDGGGQDHRPPTTVEEFLVHHRHVLVTGPPGSGKSTLSLQLSAAPVVLPGAPGGDRPSVLVPVRVAARDLAARPEVDLTAGVSALARRTALARTQADIGAGLCVPPYPAAGTAWLVIVDGLDEVSDPHERAELTDRLHAFLDTGSGHQVLVTTRPLPPRERERWQSRTDLLHCAVEPFEREQRRQFAHRWFRDAHLADSFIARIAAARLADLVSVPLLATVAAVVFEEAAGQALPSTAFGMYQRFVAHLYESRTAPATFDLRGRLAAVAGGEQLAERLATGRIDLLEHVATAWLEGADLLPAALKRLRATGTQPYPLPTDWAETVTAVLTSTGLVAHDGAGLGFVHRSFAEHLAAAAEARKLPARFDPDAPPWWDALRHAMEGSPTDRDALVHRALLADADGLLDWLLAGNHKARELGARLVFEGVPSRPAHHTALAESFAYWAYSGHAVNGVQPRRHEAVLVRALDTVRLAPAPVLDVLETLLDPDRFTLQVRDAAIRALLRNGERAATATAALTAVVGERGLTGAQRVRAAEMLMDLGGEHRAAARAGLDRMTEERHWVPAEQRERAARLVREIDAAAAEGAAAGGTSAEERAGERSLLFDLAAPPRAPGPAGRDEPATSEPPAPPRARRRRRRVPSWDEILFGTAPLYTADDEAADLDEEPEEAADLDEAPRPTGLPYPLGAELGLPPDASPAATGTVVRAALRAASAPSSHAAAQARRDAAAPTGGARPAPGNPHGPQGPGLTRDEWEALGRWLSAQPGLAVLTAADLPDDPVGIVAQSGRPLAVAVAGALMHGGGPSTRLACAVLARVVHLSFTDPAPLLDVFTGAMRAAPAPFGAWAVEPMLDALYSGLNAARWTSSFRAARQVESDLVAYILSADRQPDTAVRALLRIGEDHAADGLEVLAAQLPGFPYGTGPWCAALRVLVRQPGCAPAAVELLRDAADAVTAPEDVLTVAETLVPHAPDTAAEHLARLAQDATAPPHVRREAARLLAGLPGSRPTAHRVLAELVAADPPAADRLHLARVLCGIDPQGVAKAADLGFGLLRQTQLHATLREETLALLADLGPQVRRRVLGGLADTHAEAAEAAAVRMARLERLSAWGPDFHRAVTAVWERQVRAATGPARVPLAADLYGLGWLSADRASRLLSAMARDPGGDPLVRLNAARALLSHQPDRRQVAGRTVEDLLTSRAIPPQAALQVARDLAAAGNLTTARAVLQHLCTDQDLPGPVRYKAATLLLMTDRECGPQTRAVLARLAADQSLDPPTRAWASFALDFTADGIQPPGALRPPSWPAS</sequence>
<accession>A0A9W4MI25</accession>
<gene>
    <name evidence="3" type="ORF">SBRY_40236</name>
</gene>
<evidence type="ECO:0000313" key="4">
    <source>
        <dbReference type="Proteomes" id="UP001153328"/>
    </source>
</evidence>
<protein>
    <submittedName>
        <fullName evidence="3">NACHT domain-containing protein</fullName>
    </submittedName>
</protein>
<dbReference type="Proteomes" id="UP001153328">
    <property type="component" value="Unassembled WGS sequence"/>
</dbReference>
<evidence type="ECO:0000313" key="3">
    <source>
        <dbReference type="EMBL" id="CAG7645753.1"/>
    </source>
</evidence>
<dbReference type="InterPro" id="IPR007111">
    <property type="entry name" value="NACHT_NTPase"/>
</dbReference>
<evidence type="ECO:0000259" key="2">
    <source>
        <dbReference type="Pfam" id="PF05729"/>
    </source>
</evidence>
<dbReference type="PANTHER" id="PTHR46844:SF1">
    <property type="entry name" value="SLR5058 PROTEIN"/>
    <property type="match status" value="1"/>
</dbReference>
<dbReference type="InterPro" id="IPR009003">
    <property type="entry name" value="Peptidase_S1_PA"/>
</dbReference>
<organism evidence="3 4">
    <name type="scientific">Actinacidiphila bryophytorum</name>
    <dbReference type="NCBI Taxonomy" id="1436133"/>
    <lineage>
        <taxon>Bacteria</taxon>
        <taxon>Bacillati</taxon>
        <taxon>Actinomycetota</taxon>
        <taxon>Actinomycetes</taxon>
        <taxon>Kitasatosporales</taxon>
        <taxon>Streptomycetaceae</taxon>
        <taxon>Actinacidiphila</taxon>
    </lineage>
</organism>
<reference evidence="3" key="1">
    <citation type="submission" date="2021-06" db="EMBL/GenBank/DDBJ databases">
        <authorList>
            <person name="Arsene-Ploetze F."/>
        </authorList>
    </citation>
    <scope>NUCLEOTIDE SEQUENCE</scope>
    <source>
        <strain evidence="3">SBRY1</strain>
    </source>
</reference>
<dbReference type="SUPFAM" id="SSF50494">
    <property type="entry name" value="Trypsin-like serine proteases"/>
    <property type="match status" value="1"/>
</dbReference>
<dbReference type="PANTHER" id="PTHR46844">
    <property type="entry name" value="SLR5058 PROTEIN"/>
    <property type="match status" value="1"/>
</dbReference>
<dbReference type="CDD" id="cd00267">
    <property type="entry name" value="ABC_ATPase"/>
    <property type="match status" value="1"/>
</dbReference>
<name>A0A9W4MI25_9ACTN</name>
<feature type="region of interest" description="Disordered" evidence="1">
    <location>
        <begin position="997"/>
        <end position="1033"/>
    </location>
</feature>
<feature type="region of interest" description="Disordered" evidence="1">
    <location>
        <begin position="944"/>
        <end position="981"/>
    </location>
</feature>
<proteinExistence type="predicted"/>
<dbReference type="Pfam" id="PF13365">
    <property type="entry name" value="Trypsin_2"/>
    <property type="match status" value="1"/>
</dbReference>
<keyword evidence="4" id="KW-1185">Reference proteome</keyword>
<dbReference type="SUPFAM" id="SSF52540">
    <property type="entry name" value="P-loop containing nucleoside triphosphate hydrolases"/>
    <property type="match status" value="1"/>
</dbReference>
<feature type="region of interest" description="Disordered" evidence="1">
    <location>
        <begin position="270"/>
        <end position="295"/>
    </location>
</feature>
<feature type="compositionally biased region" description="Low complexity" evidence="1">
    <location>
        <begin position="997"/>
        <end position="1019"/>
    </location>
</feature>
<feature type="region of interest" description="Disordered" evidence="1">
    <location>
        <begin position="890"/>
        <end position="923"/>
    </location>
</feature>
<dbReference type="EMBL" id="CAJVAX010000018">
    <property type="protein sequence ID" value="CAG7645753.1"/>
    <property type="molecule type" value="Genomic_DNA"/>
</dbReference>
<evidence type="ECO:0000256" key="1">
    <source>
        <dbReference type="SAM" id="MobiDB-lite"/>
    </source>
</evidence>